<feature type="compositionally biased region" description="Pro residues" evidence="1">
    <location>
        <begin position="176"/>
        <end position="212"/>
    </location>
</feature>
<accession>A0A212T6A9</accession>
<evidence type="ECO:0000313" key="3">
    <source>
        <dbReference type="EMBL" id="SNC61314.1"/>
    </source>
</evidence>
<proteinExistence type="predicted"/>
<keyword evidence="2" id="KW-0732">Signal</keyword>
<dbReference type="Proteomes" id="UP000198122">
    <property type="component" value="Unassembled WGS sequence"/>
</dbReference>
<evidence type="ECO:0000313" key="4">
    <source>
        <dbReference type="Proteomes" id="UP000198122"/>
    </source>
</evidence>
<name>A0A212T6A9_9MICO</name>
<feature type="compositionally biased region" description="Low complexity" evidence="1">
    <location>
        <begin position="213"/>
        <end position="228"/>
    </location>
</feature>
<evidence type="ECO:0008006" key="5">
    <source>
        <dbReference type="Google" id="ProtNLM"/>
    </source>
</evidence>
<protein>
    <recommendedName>
        <fullName evidence="5">Gram-positive cocci surface proteins LPxTG domain-containing protein</fullName>
    </recommendedName>
</protein>
<dbReference type="AlphaFoldDB" id="A0A212T6A9"/>
<sequence>MIAVAHVKSVIGSLSAASLVTVGLAASGLSAASAAPGLDRACKDGEGITVVVQDPTRNIIRCGLGDADNGAEALENAGFEIDYREEGFICRIGYEGQWFPAGALDDDSQCVEFPPEGGYIYWAYFHTTSPNAPWEYSQWGVLNRDPALNSVEGWRWGTGKEQPNNGTVPPYHVEPSPEPTTPEPTSPEPTTPEPTSPEPTTPEPTSPEPTTPEPSETAPTGPVVDTGVTTGGNGELAIATLAGLLALAGGTVAATRLRRR</sequence>
<evidence type="ECO:0000256" key="2">
    <source>
        <dbReference type="SAM" id="SignalP"/>
    </source>
</evidence>
<feature type="signal peptide" evidence="2">
    <location>
        <begin position="1"/>
        <end position="34"/>
    </location>
</feature>
<organism evidence="3 4">
    <name type="scientific">Kytococcus aerolatus</name>
    <dbReference type="NCBI Taxonomy" id="592308"/>
    <lineage>
        <taxon>Bacteria</taxon>
        <taxon>Bacillati</taxon>
        <taxon>Actinomycetota</taxon>
        <taxon>Actinomycetes</taxon>
        <taxon>Micrococcales</taxon>
        <taxon>Kytococcaceae</taxon>
        <taxon>Kytococcus</taxon>
    </lineage>
</organism>
<evidence type="ECO:0000256" key="1">
    <source>
        <dbReference type="SAM" id="MobiDB-lite"/>
    </source>
</evidence>
<keyword evidence="4" id="KW-1185">Reference proteome</keyword>
<dbReference type="EMBL" id="FYEZ01000001">
    <property type="protein sequence ID" value="SNC61314.1"/>
    <property type="molecule type" value="Genomic_DNA"/>
</dbReference>
<gene>
    <name evidence="3" type="ORF">SAMN05445756_0456</name>
</gene>
<reference evidence="3 4" key="1">
    <citation type="submission" date="2017-06" db="EMBL/GenBank/DDBJ databases">
        <authorList>
            <person name="Kim H.J."/>
            <person name="Triplett B.A."/>
        </authorList>
    </citation>
    <scope>NUCLEOTIDE SEQUENCE [LARGE SCALE GENOMIC DNA]</scope>
    <source>
        <strain evidence="3 4">DSM 22179</strain>
    </source>
</reference>
<feature type="region of interest" description="Disordered" evidence="1">
    <location>
        <begin position="153"/>
        <end position="233"/>
    </location>
</feature>
<feature type="chain" id="PRO_5012916863" description="Gram-positive cocci surface proteins LPxTG domain-containing protein" evidence="2">
    <location>
        <begin position="35"/>
        <end position="260"/>
    </location>
</feature>